<dbReference type="FunCoup" id="A0A0H2S2V7">
    <property type="interactions" value="436"/>
</dbReference>
<dbReference type="InterPro" id="IPR015496">
    <property type="entry name" value="Ubiquilin"/>
</dbReference>
<proteinExistence type="predicted"/>
<feature type="compositionally biased region" description="Low complexity" evidence="1">
    <location>
        <begin position="268"/>
        <end position="291"/>
    </location>
</feature>
<dbReference type="SMART" id="SM00165">
    <property type="entry name" value="UBA"/>
    <property type="match status" value="1"/>
</dbReference>
<evidence type="ECO:0008006" key="6">
    <source>
        <dbReference type="Google" id="ProtNLM"/>
    </source>
</evidence>
<feature type="region of interest" description="Disordered" evidence="1">
    <location>
        <begin position="268"/>
        <end position="333"/>
    </location>
</feature>
<dbReference type="Gene3D" id="1.10.8.10">
    <property type="entry name" value="DNA helicase RuvA subunit, C-terminal domain"/>
    <property type="match status" value="1"/>
</dbReference>
<feature type="compositionally biased region" description="Low complexity" evidence="1">
    <location>
        <begin position="97"/>
        <end position="116"/>
    </location>
</feature>
<dbReference type="SMART" id="SM00727">
    <property type="entry name" value="STI1"/>
    <property type="match status" value="2"/>
</dbReference>
<dbReference type="PROSITE" id="PS50053">
    <property type="entry name" value="UBIQUITIN_2"/>
    <property type="match status" value="1"/>
</dbReference>
<sequence length="410" mass="41663">MADAQTPATESEAGSSSSANELSINIKGPAELKLQVSIAEDKSVLDLKTLIASKEGVDAPADRQRLIYSGKVLKDDDLLSKYKIRNADTIHMVKGAAKPAASSTSSSATSSGAGAPRLPTMQTGQNIHDPMTLLNGPMGHGLSLGHGALNPFAGLDVNPNDPNMMQNMMQSPAFLEQMSRMMSDPAVMDQIIAANPQLGAMAPQMRAMMQSEQFRNMLSNPQQLQAMLQMSQQLRSMGLGPPGMGDAFGGGGGLFGNPFGAGAAGGASAAFPAPGQPSYAQQQQTATQGQGNDAPAAPSSPNTGAAQQPNPFASLASLLGGVPPQGQAPAGGAGAFDPALLSGLLGLGAGAGATPAAPADARPPEERYEAQLLQLQQMGFSNAQQNVRALLATGGNVHAAVDYILGGGGL</sequence>
<dbReference type="InterPro" id="IPR009060">
    <property type="entry name" value="UBA-like_sf"/>
</dbReference>
<dbReference type="GO" id="GO:0006511">
    <property type="term" value="P:ubiquitin-dependent protein catabolic process"/>
    <property type="evidence" value="ECO:0007669"/>
    <property type="project" value="TreeGrafter"/>
</dbReference>
<feature type="compositionally biased region" description="Low complexity" evidence="1">
    <location>
        <begin position="318"/>
        <end position="328"/>
    </location>
</feature>
<dbReference type="InterPro" id="IPR015940">
    <property type="entry name" value="UBA"/>
</dbReference>
<feature type="region of interest" description="Disordered" evidence="1">
    <location>
        <begin position="97"/>
        <end position="134"/>
    </location>
</feature>
<dbReference type="PANTHER" id="PTHR10677:SF3">
    <property type="entry name" value="FI07626P-RELATED"/>
    <property type="match status" value="1"/>
</dbReference>
<name>A0A0H2S2V7_9AGAM</name>
<dbReference type="GO" id="GO:0031593">
    <property type="term" value="F:polyubiquitin modification-dependent protein binding"/>
    <property type="evidence" value="ECO:0007669"/>
    <property type="project" value="TreeGrafter"/>
</dbReference>
<dbReference type="InterPro" id="IPR000626">
    <property type="entry name" value="Ubiquitin-like_dom"/>
</dbReference>
<dbReference type="SUPFAM" id="SSF46934">
    <property type="entry name" value="UBA-like"/>
    <property type="match status" value="1"/>
</dbReference>
<gene>
    <name evidence="4" type="ORF">SCHPADRAFT_866858</name>
</gene>
<dbReference type="InterPro" id="IPR006636">
    <property type="entry name" value="STI1_HS-bd"/>
</dbReference>
<feature type="domain" description="Ubiquitin-like" evidence="3">
    <location>
        <begin position="22"/>
        <end position="93"/>
    </location>
</feature>
<dbReference type="STRING" id="27342.A0A0H2S2V7"/>
<dbReference type="Pfam" id="PF00240">
    <property type="entry name" value="ubiquitin"/>
    <property type="match status" value="1"/>
</dbReference>
<feature type="region of interest" description="Disordered" evidence="1">
    <location>
        <begin position="1"/>
        <end position="22"/>
    </location>
</feature>
<feature type="compositionally biased region" description="Polar residues" evidence="1">
    <location>
        <begin position="299"/>
        <end position="311"/>
    </location>
</feature>
<evidence type="ECO:0000313" key="5">
    <source>
        <dbReference type="Proteomes" id="UP000053477"/>
    </source>
</evidence>
<dbReference type="AlphaFoldDB" id="A0A0H2S2V7"/>
<evidence type="ECO:0000259" key="3">
    <source>
        <dbReference type="PROSITE" id="PS50053"/>
    </source>
</evidence>
<dbReference type="CDD" id="cd16106">
    <property type="entry name" value="Ubl_Dsk2p_like"/>
    <property type="match status" value="1"/>
</dbReference>
<keyword evidence="5" id="KW-1185">Reference proteome</keyword>
<dbReference type="SUPFAM" id="SSF54236">
    <property type="entry name" value="Ubiquitin-like"/>
    <property type="match status" value="1"/>
</dbReference>
<accession>A0A0H2S2V7</accession>
<dbReference type="PANTHER" id="PTHR10677">
    <property type="entry name" value="UBIQUILIN"/>
    <property type="match status" value="1"/>
</dbReference>
<organism evidence="4 5">
    <name type="scientific">Schizopora paradoxa</name>
    <dbReference type="NCBI Taxonomy" id="27342"/>
    <lineage>
        <taxon>Eukaryota</taxon>
        <taxon>Fungi</taxon>
        <taxon>Dikarya</taxon>
        <taxon>Basidiomycota</taxon>
        <taxon>Agaricomycotina</taxon>
        <taxon>Agaricomycetes</taxon>
        <taxon>Hymenochaetales</taxon>
        <taxon>Schizoporaceae</taxon>
        <taxon>Schizopora</taxon>
    </lineage>
</organism>
<evidence type="ECO:0000259" key="2">
    <source>
        <dbReference type="PROSITE" id="PS50030"/>
    </source>
</evidence>
<dbReference type="Pfam" id="PF00627">
    <property type="entry name" value="UBA"/>
    <property type="match status" value="1"/>
</dbReference>
<dbReference type="InParanoid" id="A0A0H2S2V7"/>
<dbReference type="GO" id="GO:0005829">
    <property type="term" value="C:cytosol"/>
    <property type="evidence" value="ECO:0007669"/>
    <property type="project" value="TreeGrafter"/>
</dbReference>
<feature type="compositionally biased region" description="Low complexity" evidence="1">
    <location>
        <begin position="8"/>
        <end position="22"/>
    </location>
</feature>
<dbReference type="PROSITE" id="PS50030">
    <property type="entry name" value="UBA"/>
    <property type="match status" value="1"/>
</dbReference>
<dbReference type="InterPro" id="IPR029071">
    <property type="entry name" value="Ubiquitin-like_domsf"/>
</dbReference>
<feature type="domain" description="UBA" evidence="2">
    <location>
        <begin position="363"/>
        <end position="407"/>
    </location>
</feature>
<dbReference type="OrthoDB" id="267397at2759"/>
<evidence type="ECO:0000256" key="1">
    <source>
        <dbReference type="SAM" id="MobiDB-lite"/>
    </source>
</evidence>
<dbReference type="Gene3D" id="3.10.20.90">
    <property type="entry name" value="Phosphatidylinositol 3-kinase Catalytic Subunit, Chain A, domain 1"/>
    <property type="match status" value="1"/>
</dbReference>
<dbReference type="CDD" id="cd14399">
    <property type="entry name" value="UBA_PLICs"/>
    <property type="match status" value="1"/>
</dbReference>
<dbReference type="Proteomes" id="UP000053477">
    <property type="component" value="Unassembled WGS sequence"/>
</dbReference>
<protein>
    <recommendedName>
        <fullName evidence="6">Ubiquitin-domain-containing protein</fullName>
    </recommendedName>
</protein>
<reference evidence="4 5" key="1">
    <citation type="submission" date="2015-04" db="EMBL/GenBank/DDBJ databases">
        <title>Complete genome sequence of Schizopora paradoxa KUC8140, a cosmopolitan wood degrader in East Asia.</title>
        <authorList>
            <consortium name="DOE Joint Genome Institute"/>
            <person name="Min B."/>
            <person name="Park H."/>
            <person name="Jang Y."/>
            <person name="Kim J.-J."/>
            <person name="Kim K.H."/>
            <person name="Pangilinan J."/>
            <person name="Lipzen A."/>
            <person name="Riley R."/>
            <person name="Grigoriev I.V."/>
            <person name="Spatafora J.W."/>
            <person name="Choi I.-G."/>
        </authorList>
    </citation>
    <scope>NUCLEOTIDE SEQUENCE [LARGE SCALE GENOMIC DNA]</scope>
    <source>
        <strain evidence="4 5">KUC8140</strain>
    </source>
</reference>
<dbReference type="EMBL" id="KQ085896">
    <property type="protein sequence ID" value="KLO18227.1"/>
    <property type="molecule type" value="Genomic_DNA"/>
</dbReference>
<evidence type="ECO:0000313" key="4">
    <source>
        <dbReference type="EMBL" id="KLO18227.1"/>
    </source>
</evidence>
<dbReference type="SMART" id="SM00213">
    <property type="entry name" value="UBQ"/>
    <property type="match status" value="1"/>
</dbReference>